<feature type="domain" description="Zn(2)-C6 fungal-type" evidence="6">
    <location>
        <begin position="25"/>
        <end position="54"/>
    </location>
</feature>
<dbReference type="Pfam" id="PF04082">
    <property type="entry name" value="Fungal_trans"/>
    <property type="match status" value="1"/>
</dbReference>
<dbReference type="PANTHER" id="PTHR46910">
    <property type="entry name" value="TRANSCRIPTION FACTOR PDR1"/>
    <property type="match status" value="1"/>
</dbReference>
<dbReference type="GO" id="GO:0008270">
    <property type="term" value="F:zinc ion binding"/>
    <property type="evidence" value="ECO:0007669"/>
    <property type="project" value="InterPro"/>
</dbReference>
<dbReference type="STRING" id="1365484.W6QN34"/>
<evidence type="ECO:0000256" key="3">
    <source>
        <dbReference type="ARBA" id="ARBA00023125"/>
    </source>
</evidence>
<dbReference type="AlphaFoldDB" id="W6QN34"/>
<dbReference type="CDD" id="cd12148">
    <property type="entry name" value="fungal_TF_MHR"/>
    <property type="match status" value="1"/>
</dbReference>
<keyword evidence="1" id="KW-0479">Metal-binding</keyword>
<dbReference type="GO" id="GO:0000981">
    <property type="term" value="F:DNA-binding transcription factor activity, RNA polymerase II-specific"/>
    <property type="evidence" value="ECO:0007669"/>
    <property type="project" value="InterPro"/>
</dbReference>
<dbReference type="Proteomes" id="UP000030686">
    <property type="component" value="Unassembled WGS sequence"/>
</dbReference>
<dbReference type="SMART" id="SM00906">
    <property type="entry name" value="Fungal_trans"/>
    <property type="match status" value="1"/>
</dbReference>
<evidence type="ECO:0000313" key="8">
    <source>
        <dbReference type="Proteomes" id="UP000030686"/>
    </source>
</evidence>
<evidence type="ECO:0000256" key="2">
    <source>
        <dbReference type="ARBA" id="ARBA00023015"/>
    </source>
</evidence>
<organism evidence="7 8">
    <name type="scientific">Penicillium roqueforti (strain FM164)</name>
    <dbReference type="NCBI Taxonomy" id="1365484"/>
    <lineage>
        <taxon>Eukaryota</taxon>
        <taxon>Fungi</taxon>
        <taxon>Dikarya</taxon>
        <taxon>Ascomycota</taxon>
        <taxon>Pezizomycotina</taxon>
        <taxon>Eurotiomycetes</taxon>
        <taxon>Eurotiomycetidae</taxon>
        <taxon>Eurotiales</taxon>
        <taxon>Aspergillaceae</taxon>
        <taxon>Penicillium</taxon>
    </lineage>
</organism>
<dbReference type="CDD" id="cd00067">
    <property type="entry name" value="GAL4"/>
    <property type="match status" value="1"/>
</dbReference>
<evidence type="ECO:0000256" key="1">
    <source>
        <dbReference type="ARBA" id="ARBA00022723"/>
    </source>
</evidence>
<accession>W6QN34</accession>
<dbReference type="PROSITE" id="PS50048">
    <property type="entry name" value="ZN2_CY6_FUNGAL_2"/>
    <property type="match status" value="1"/>
</dbReference>
<evidence type="ECO:0000256" key="5">
    <source>
        <dbReference type="ARBA" id="ARBA00023242"/>
    </source>
</evidence>
<evidence type="ECO:0000313" key="7">
    <source>
        <dbReference type="EMBL" id="CDM37785.1"/>
    </source>
</evidence>
<keyword evidence="4" id="KW-0804">Transcription</keyword>
<dbReference type="GO" id="GO:0003677">
    <property type="term" value="F:DNA binding"/>
    <property type="evidence" value="ECO:0007669"/>
    <property type="project" value="UniProtKB-KW"/>
</dbReference>
<gene>
    <name evidence="7" type="ORF">PROQFM164_S07g000133</name>
</gene>
<keyword evidence="3 7" id="KW-0238">DNA-binding</keyword>
<evidence type="ECO:0000259" key="6">
    <source>
        <dbReference type="PROSITE" id="PS50048"/>
    </source>
</evidence>
<keyword evidence="8" id="KW-1185">Reference proteome</keyword>
<dbReference type="InterPro" id="IPR050987">
    <property type="entry name" value="AtrR-like"/>
</dbReference>
<dbReference type="InterPro" id="IPR036864">
    <property type="entry name" value="Zn2-C6_fun-type_DNA-bd_sf"/>
</dbReference>
<dbReference type="Gene3D" id="4.10.240.10">
    <property type="entry name" value="Zn(2)-C6 fungal-type DNA-binding domain"/>
    <property type="match status" value="1"/>
</dbReference>
<protein>
    <submittedName>
        <fullName evidence="7">Zn(2)-C6 fungal-type DNA-binding domain</fullName>
    </submittedName>
</protein>
<name>W6QN34_PENRF</name>
<dbReference type="EMBL" id="HG792021">
    <property type="protein sequence ID" value="CDM37785.1"/>
    <property type="molecule type" value="Genomic_DNA"/>
</dbReference>
<keyword evidence="2" id="KW-0805">Transcription regulation</keyword>
<dbReference type="Pfam" id="PF00172">
    <property type="entry name" value="Zn_clus"/>
    <property type="match status" value="1"/>
</dbReference>
<dbReference type="GO" id="GO:0006351">
    <property type="term" value="P:DNA-templated transcription"/>
    <property type="evidence" value="ECO:0007669"/>
    <property type="project" value="InterPro"/>
</dbReference>
<dbReference type="SMART" id="SM00066">
    <property type="entry name" value="GAL4"/>
    <property type="match status" value="1"/>
</dbReference>
<sequence length="720" mass="80522">MDDSRKGRRWRHPVPQELRKRATRACIACRKAKEKCEGGRPCSRCSRFGQQCIFEAAHSDRRFREEFDRTDERERIHWMELLLKHYVPNISLELQSLRERALEISKSSTTGQVKSGQSNEIMSIGLAEDTEFAISPQSNTTTQYAGELSYVSLSMRMQQVIHQSLRNTLPEVYEPTDLFGDQWSAHPLQSETGLISSSLECLPPRDVAEFLINSFFNYAQTNDFYVEQSQLCETLNLCYSYSAQMQLPHPDASSVCVLLMTLAIGTRFAHMGSPWCVRSDRKIQSVPDHKGGTQFSEDELGLKFYRFASKLLPLIIASASLRTVQACLLMGTYFIHIDASGLSFTYLGLALRMAVQNGMHRRYTGHDLDTETIEIRNRVFWTTYSLERRIGILHGKPTSLNVAEVDAAFPTNIPSLRPANDPSNFSNMITSICLTSNLANFATEIASLRKASTDHKKQCLDNLLSQRESFLAWWASLPNGGLCRDLGPSSGYFRTTIHLQLDCCLIRIFLGWYPLIERVTTSFFHNPEAVDIEDDLPGKSILEADCVKASFEVVNLCTLLDDKIGLARVSFTEFSACRAALLAILAQSISTRTAKLRNALSTGLRLFGVMSMGVGSAPSVVACIESLQKSLHHRMGHSPGKMSTEDLGYDLFKTWVNDWGTEAASIGARASNTSHYTSRATNHNQGDGVLSNVMDSLGFDGLSSADWFNSWSSLFAEVEQ</sequence>
<reference evidence="7" key="1">
    <citation type="journal article" date="2014" name="Nat. Commun.">
        <title>Multiple recent horizontal transfers of a large genomic region in cheese making fungi.</title>
        <authorList>
            <person name="Cheeseman K."/>
            <person name="Ropars J."/>
            <person name="Renault P."/>
            <person name="Dupont J."/>
            <person name="Gouzy J."/>
            <person name="Branca A."/>
            <person name="Abraham A.L."/>
            <person name="Ceppi M."/>
            <person name="Conseiller E."/>
            <person name="Debuchy R."/>
            <person name="Malagnac F."/>
            <person name="Goarin A."/>
            <person name="Silar P."/>
            <person name="Lacoste S."/>
            <person name="Sallet E."/>
            <person name="Bensimon A."/>
            <person name="Giraud T."/>
            <person name="Brygoo Y."/>
        </authorList>
    </citation>
    <scope>NUCLEOTIDE SEQUENCE [LARGE SCALE GENOMIC DNA]</scope>
    <source>
        <strain evidence="7">FM164</strain>
    </source>
</reference>
<dbReference type="PROSITE" id="PS00463">
    <property type="entry name" value="ZN2_CY6_FUNGAL_1"/>
    <property type="match status" value="1"/>
</dbReference>
<dbReference type="InterPro" id="IPR001138">
    <property type="entry name" value="Zn2Cys6_DnaBD"/>
</dbReference>
<dbReference type="OrthoDB" id="3921198at2759"/>
<dbReference type="PANTHER" id="PTHR46910:SF15">
    <property type="entry name" value="PRNA PROTEIN"/>
    <property type="match status" value="1"/>
</dbReference>
<evidence type="ECO:0000256" key="4">
    <source>
        <dbReference type="ARBA" id="ARBA00023163"/>
    </source>
</evidence>
<dbReference type="InterPro" id="IPR007219">
    <property type="entry name" value="XnlR_reg_dom"/>
</dbReference>
<keyword evidence="5" id="KW-0539">Nucleus</keyword>
<proteinExistence type="predicted"/>
<dbReference type="SUPFAM" id="SSF57701">
    <property type="entry name" value="Zn2/Cys6 DNA-binding domain"/>
    <property type="match status" value="1"/>
</dbReference>